<sequence length="199" mass="22596">MDSEEKKRRADLIVQQYDGIVPQYEAFYISSLLYSANRARMSFDALDAALENVDDPNVAMAHLQEALSHASSVSRYFWPTRRDNYTQSRAIKLRDAFEVSDTNPLKDRQLRNAIEHFDERLDDFLLNCSAGPVVPGAIIGDFAIIEESVGHVFKLIDPEHGVCVILGTICRYFPVRCAVVDVSQRAERMDRDGARLMRP</sequence>
<gene>
    <name evidence="1" type="ORF">C7435_2684</name>
</gene>
<organism evidence="1 2">
    <name type="scientific">Maricaulis maris</name>
    <dbReference type="NCBI Taxonomy" id="74318"/>
    <lineage>
        <taxon>Bacteria</taxon>
        <taxon>Pseudomonadati</taxon>
        <taxon>Pseudomonadota</taxon>
        <taxon>Alphaproteobacteria</taxon>
        <taxon>Maricaulales</taxon>
        <taxon>Maricaulaceae</taxon>
        <taxon>Maricaulis</taxon>
    </lineage>
</organism>
<evidence type="ECO:0000313" key="1">
    <source>
        <dbReference type="EMBL" id="RKQ95581.1"/>
    </source>
</evidence>
<dbReference type="OrthoDB" id="1359545at2"/>
<dbReference type="RefSeq" id="WP_121212069.1">
    <property type="nucleotide sequence ID" value="NZ_RBIM01000006.1"/>
</dbReference>
<evidence type="ECO:0000313" key="2">
    <source>
        <dbReference type="Proteomes" id="UP000273675"/>
    </source>
</evidence>
<accession>A0A495D4U5</accession>
<dbReference type="Proteomes" id="UP000273675">
    <property type="component" value="Unassembled WGS sequence"/>
</dbReference>
<name>A0A495D4U5_9PROT</name>
<reference evidence="1 2" key="1">
    <citation type="submission" date="2018-10" db="EMBL/GenBank/DDBJ databases">
        <title>Genomic Encyclopedia of Type Strains, Phase IV (KMG-IV): sequencing the most valuable type-strain genomes for metagenomic binning, comparative biology and taxonomic classification.</title>
        <authorList>
            <person name="Goeker M."/>
        </authorList>
    </citation>
    <scope>NUCLEOTIDE SEQUENCE [LARGE SCALE GENOMIC DNA]</scope>
    <source>
        <strain evidence="1 2">DSM 4734</strain>
    </source>
</reference>
<comment type="caution">
    <text evidence="1">The sequence shown here is derived from an EMBL/GenBank/DDBJ whole genome shotgun (WGS) entry which is preliminary data.</text>
</comment>
<dbReference type="EMBL" id="RBIM01000006">
    <property type="protein sequence ID" value="RKQ95581.1"/>
    <property type="molecule type" value="Genomic_DNA"/>
</dbReference>
<dbReference type="AlphaFoldDB" id="A0A495D4U5"/>
<proteinExistence type="predicted"/>
<protein>
    <submittedName>
        <fullName evidence="1">Uncharacterized protein</fullName>
    </submittedName>
</protein>